<dbReference type="AlphaFoldDB" id="A0A4C1X137"/>
<organism evidence="1 2">
    <name type="scientific">Eumeta variegata</name>
    <name type="common">Bagworm moth</name>
    <name type="synonym">Eumeta japonica</name>
    <dbReference type="NCBI Taxonomy" id="151549"/>
    <lineage>
        <taxon>Eukaryota</taxon>
        <taxon>Metazoa</taxon>
        <taxon>Ecdysozoa</taxon>
        <taxon>Arthropoda</taxon>
        <taxon>Hexapoda</taxon>
        <taxon>Insecta</taxon>
        <taxon>Pterygota</taxon>
        <taxon>Neoptera</taxon>
        <taxon>Endopterygota</taxon>
        <taxon>Lepidoptera</taxon>
        <taxon>Glossata</taxon>
        <taxon>Ditrysia</taxon>
        <taxon>Tineoidea</taxon>
        <taxon>Psychidae</taxon>
        <taxon>Oiketicinae</taxon>
        <taxon>Eumeta</taxon>
    </lineage>
</organism>
<sequence length="376" mass="43392">MRERHQIRRDVARVVVRSKEVIRGGVALEVICVRILRGSCPVTCMLRNRALRRGRKGGYRDCMRADSIRSITKEDDIITIGRKLEWRWTGHMTRSSRTKWTILVTEWHPREKKRRTGKQARRWIDDFRKVEVEHRIAVRPTTARKYSLIQANLSACWSCLRSLTREKESGRLKFHALRVLSRATRGAVEIFWRTIIEEMIRPRAFVPLLFTSNMQFNHLTARTFSKAVDHVSPLQPLNPFPRASRKCDAKSQTTKPINGAGTRRRLMALLCRGRRYRSAYFTPRNETNDRLITDAARGETLKNPLKGISGPSVGLSCRVTVRDLFAGLQTAPSLSSSLVSIHSIRGRAELSVNRRFWSAARPRFSRFENRLAFSVS</sequence>
<protein>
    <submittedName>
        <fullName evidence="1">Uncharacterized protein</fullName>
    </submittedName>
</protein>
<name>A0A4C1X137_EUMVA</name>
<accession>A0A4C1X137</accession>
<comment type="caution">
    <text evidence="1">The sequence shown here is derived from an EMBL/GenBank/DDBJ whole genome shotgun (WGS) entry which is preliminary data.</text>
</comment>
<dbReference type="EMBL" id="BGZK01000698">
    <property type="protein sequence ID" value="GBP56662.1"/>
    <property type="molecule type" value="Genomic_DNA"/>
</dbReference>
<gene>
    <name evidence="1" type="ORF">EVAR_12341_1</name>
</gene>
<evidence type="ECO:0000313" key="2">
    <source>
        <dbReference type="Proteomes" id="UP000299102"/>
    </source>
</evidence>
<proteinExistence type="predicted"/>
<keyword evidence="2" id="KW-1185">Reference proteome</keyword>
<dbReference type="Proteomes" id="UP000299102">
    <property type="component" value="Unassembled WGS sequence"/>
</dbReference>
<evidence type="ECO:0000313" key="1">
    <source>
        <dbReference type="EMBL" id="GBP56662.1"/>
    </source>
</evidence>
<reference evidence="1 2" key="1">
    <citation type="journal article" date="2019" name="Commun. Biol.">
        <title>The bagworm genome reveals a unique fibroin gene that provides high tensile strength.</title>
        <authorList>
            <person name="Kono N."/>
            <person name="Nakamura H."/>
            <person name="Ohtoshi R."/>
            <person name="Tomita M."/>
            <person name="Numata K."/>
            <person name="Arakawa K."/>
        </authorList>
    </citation>
    <scope>NUCLEOTIDE SEQUENCE [LARGE SCALE GENOMIC DNA]</scope>
</reference>